<comment type="pathway">
    <text evidence="5">Cofactor biosynthesis; coenzyme A biosynthesis; CoA from (R)-pantothenate: step 5/5.</text>
</comment>
<comment type="function">
    <text evidence="5">Catalyzes the phosphorylation of the 3'-hydroxyl group of dephosphocoenzyme A to form coenzyme A.</text>
</comment>
<dbReference type="EMBL" id="JABBXH010000003">
    <property type="protein sequence ID" value="NMP32058.1"/>
    <property type="molecule type" value="Genomic_DNA"/>
</dbReference>
<reference evidence="7 8" key="1">
    <citation type="submission" date="2020-04" db="EMBL/GenBank/DDBJ databases">
        <title>Thalassotalea sp. M1531, isolated from the surface of marine red alga.</title>
        <authorList>
            <person name="Pang L."/>
            <person name="Lu D.-C."/>
        </authorList>
    </citation>
    <scope>NUCLEOTIDE SEQUENCE [LARGE SCALE GENOMIC DNA]</scope>
    <source>
        <strain evidence="7 8">M1531</strain>
    </source>
</reference>
<dbReference type="GO" id="GO:0005737">
    <property type="term" value="C:cytoplasm"/>
    <property type="evidence" value="ECO:0007669"/>
    <property type="project" value="UniProtKB-SubCell"/>
</dbReference>
<keyword evidence="3 5" id="KW-0067">ATP-binding</keyword>
<evidence type="ECO:0000313" key="8">
    <source>
        <dbReference type="Proteomes" id="UP000568664"/>
    </source>
</evidence>
<dbReference type="SUPFAM" id="SSF52540">
    <property type="entry name" value="P-loop containing nucleoside triphosphate hydrolases"/>
    <property type="match status" value="1"/>
</dbReference>
<dbReference type="GO" id="GO:0015937">
    <property type="term" value="P:coenzyme A biosynthetic process"/>
    <property type="evidence" value="ECO:0007669"/>
    <property type="project" value="UniProtKB-UniRule"/>
</dbReference>
<comment type="catalytic activity">
    <reaction evidence="5">
        <text>3'-dephospho-CoA + ATP = ADP + CoA + H(+)</text>
        <dbReference type="Rhea" id="RHEA:18245"/>
        <dbReference type="ChEBI" id="CHEBI:15378"/>
        <dbReference type="ChEBI" id="CHEBI:30616"/>
        <dbReference type="ChEBI" id="CHEBI:57287"/>
        <dbReference type="ChEBI" id="CHEBI:57328"/>
        <dbReference type="ChEBI" id="CHEBI:456216"/>
        <dbReference type="EC" id="2.7.1.24"/>
    </reaction>
</comment>
<dbReference type="CDD" id="cd02022">
    <property type="entry name" value="DPCK"/>
    <property type="match status" value="1"/>
</dbReference>
<evidence type="ECO:0000256" key="6">
    <source>
        <dbReference type="NCBIfam" id="TIGR00152"/>
    </source>
</evidence>
<dbReference type="PANTHER" id="PTHR10695">
    <property type="entry name" value="DEPHOSPHO-COA KINASE-RELATED"/>
    <property type="match status" value="1"/>
</dbReference>
<dbReference type="EC" id="2.7.1.24" evidence="5 6"/>
<name>A0A7Y0Q730_9GAMM</name>
<proteinExistence type="inferred from homology"/>
<dbReference type="GO" id="GO:0004140">
    <property type="term" value="F:dephospho-CoA kinase activity"/>
    <property type="evidence" value="ECO:0007669"/>
    <property type="project" value="UniProtKB-UniRule"/>
</dbReference>
<comment type="similarity">
    <text evidence="1 5">Belongs to the CoaE family.</text>
</comment>
<dbReference type="UniPathway" id="UPA00241">
    <property type="reaction ID" value="UER00356"/>
</dbReference>
<dbReference type="PROSITE" id="PS51219">
    <property type="entry name" value="DPCK"/>
    <property type="match status" value="1"/>
</dbReference>
<dbReference type="InterPro" id="IPR027417">
    <property type="entry name" value="P-loop_NTPase"/>
</dbReference>
<organism evidence="7 8">
    <name type="scientific">Thalassotalea algicola</name>
    <dbReference type="NCBI Taxonomy" id="2716224"/>
    <lineage>
        <taxon>Bacteria</taxon>
        <taxon>Pseudomonadati</taxon>
        <taxon>Pseudomonadota</taxon>
        <taxon>Gammaproteobacteria</taxon>
        <taxon>Alteromonadales</taxon>
        <taxon>Colwelliaceae</taxon>
        <taxon>Thalassotalea</taxon>
    </lineage>
</organism>
<evidence type="ECO:0000256" key="2">
    <source>
        <dbReference type="ARBA" id="ARBA00022741"/>
    </source>
</evidence>
<evidence type="ECO:0000256" key="3">
    <source>
        <dbReference type="ARBA" id="ARBA00022840"/>
    </source>
</evidence>
<keyword evidence="5" id="KW-0963">Cytoplasm</keyword>
<feature type="binding site" evidence="5">
    <location>
        <begin position="11"/>
        <end position="16"/>
    </location>
    <ligand>
        <name>ATP</name>
        <dbReference type="ChEBI" id="CHEBI:30616"/>
    </ligand>
</feature>
<evidence type="ECO:0000256" key="4">
    <source>
        <dbReference type="ARBA" id="ARBA00022993"/>
    </source>
</evidence>
<dbReference type="PANTHER" id="PTHR10695:SF46">
    <property type="entry name" value="BIFUNCTIONAL COENZYME A SYNTHASE-RELATED"/>
    <property type="match status" value="1"/>
</dbReference>
<keyword evidence="5 7" id="KW-0808">Transferase</keyword>
<dbReference type="GO" id="GO:0005524">
    <property type="term" value="F:ATP binding"/>
    <property type="evidence" value="ECO:0007669"/>
    <property type="project" value="UniProtKB-UniRule"/>
</dbReference>
<keyword evidence="4 5" id="KW-0173">Coenzyme A biosynthesis</keyword>
<dbReference type="Proteomes" id="UP000568664">
    <property type="component" value="Unassembled WGS sequence"/>
</dbReference>
<evidence type="ECO:0000256" key="5">
    <source>
        <dbReference type="HAMAP-Rule" id="MF_00376"/>
    </source>
</evidence>
<evidence type="ECO:0000313" key="7">
    <source>
        <dbReference type="EMBL" id="NMP32058.1"/>
    </source>
</evidence>
<accession>A0A7Y0Q730</accession>
<keyword evidence="2 5" id="KW-0547">Nucleotide-binding</keyword>
<protein>
    <recommendedName>
        <fullName evidence="5 6">Dephospho-CoA kinase</fullName>
        <ecNumber evidence="5 6">2.7.1.24</ecNumber>
    </recommendedName>
    <alternativeName>
        <fullName evidence="5">Dephosphocoenzyme A kinase</fullName>
    </alternativeName>
</protein>
<sequence length="201" mass="22385">MVIIGLTGGIGSGKTTIANLFAQKDIDIVDADVVAREVVEPESVGLGSIIDHFGLSIIKGNGELDRAALREIVFTDESEKQWLNQLLHPLIRDEVFSQISACHSPYCILVAPLLLENQLDKHVNRVLVVDVPEEQQISRTAQRDNCDENIVKNIINAQITRELRLSRADDIIDNSKSDFIQIEQSVDALHKHYLQLAANEK</sequence>
<dbReference type="Pfam" id="PF01121">
    <property type="entry name" value="CoaE"/>
    <property type="match status" value="1"/>
</dbReference>
<keyword evidence="8" id="KW-1185">Reference proteome</keyword>
<gene>
    <name evidence="5 7" type="primary">coaE</name>
    <name evidence="7" type="ORF">HII17_10805</name>
</gene>
<comment type="caution">
    <text evidence="7">The sequence shown here is derived from an EMBL/GenBank/DDBJ whole genome shotgun (WGS) entry which is preliminary data.</text>
</comment>
<evidence type="ECO:0000256" key="1">
    <source>
        <dbReference type="ARBA" id="ARBA00009018"/>
    </source>
</evidence>
<dbReference type="AlphaFoldDB" id="A0A7Y0Q730"/>
<dbReference type="NCBIfam" id="TIGR00152">
    <property type="entry name" value="dephospho-CoA kinase"/>
    <property type="match status" value="1"/>
</dbReference>
<dbReference type="Gene3D" id="3.40.50.300">
    <property type="entry name" value="P-loop containing nucleotide triphosphate hydrolases"/>
    <property type="match status" value="1"/>
</dbReference>
<comment type="subcellular location">
    <subcellularLocation>
        <location evidence="5">Cytoplasm</location>
    </subcellularLocation>
</comment>
<keyword evidence="5 7" id="KW-0418">Kinase</keyword>
<dbReference type="InterPro" id="IPR001977">
    <property type="entry name" value="Depp_CoAkinase"/>
</dbReference>
<dbReference type="HAMAP" id="MF_00376">
    <property type="entry name" value="Dephospho_CoA_kinase"/>
    <property type="match status" value="1"/>
</dbReference>